<accession>A0A1S9ZH71</accession>
<dbReference type="EMBL" id="MUXT01000009">
    <property type="protein sequence ID" value="OOR82869.1"/>
    <property type="molecule type" value="Genomic_DNA"/>
</dbReference>
<comment type="caution">
    <text evidence="2">The sequence shown here is derived from an EMBL/GenBank/DDBJ whole genome shotgun (WGS) entry which is preliminary data.</text>
</comment>
<protein>
    <submittedName>
        <fullName evidence="2">Uncharacterized protein</fullName>
    </submittedName>
</protein>
<organism evidence="2 3">
    <name type="scientific">Moraxella canis</name>
    <dbReference type="NCBI Taxonomy" id="90239"/>
    <lineage>
        <taxon>Bacteria</taxon>
        <taxon>Pseudomonadati</taxon>
        <taxon>Pseudomonadota</taxon>
        <taxon>Gammaproteobacteria</taxon>
        <taxon>Moraxellales</taxon>
        <taxon>Moraxellaceae</taxon>
        <taxon>Moraxella</taxon>
    </lineage>
</organism>
<sequence>MKFYYPYFGLLALGSSFLIPQAHAAWLDNNLRDGLQFSIGATISPTLTQRSSKFTYLYGDPSIYGPNGSLEQVLKDQDKRETDERMRLDGQESVMAYISAQQMLTRDIRIFGSVGLWASPNTASRRGYSFGATINHNKIGSLGINTSSAFSTSRIATSRTYTALDTAGSAVSASYTAIPNLTVSAYHAFPESGDTRSEYDVGLHSGYGVAASYNFDFAPRHQLTIGAGHTKGERHVEVIGDRATDPWGRVTSTAKEKEATALGFSYQLNDWKLSVDGGKAEEYFNGHFYNRTKTDNYGVRIDYEVTPRISTYASYGKRKSKKTPTEGNQLSYENLINNNLGVNESLVFDQVKQDRYTLGAEYDLYHNITLQGSVSGTKTKNYVTEGAFSKREALNYQAGVSFNF</sequence>
<dbReference type="GO" id="GO:0015288">
    <property type="term" value="F:porin activity"/>
    <property type="evidence" value="ECO:0007669"/>
    <property type="project" value="InterPro"/>
</dbReference>
<dbReference type="SUPFAM" id="SSF56935">
    <property type="entry name" value="Porins"/>
    <property type="match status" value="1"/>
</dbReference>
<evidence type="ECO:0000313" key="3">
    <source>
        <dbReference type="Proteomes" id="UP000190322"/>
    </source>
</evidence>
<dbReference type="Proteomes" id="UP000190322">
    <property type="component" value="Unassembled WGS sequence"/>
</dbReference>
<dbReference type="AlphaFoldDB" id="A0A1S9ZH71"/>
<dbReference type="GO" id="GO:0016020">
    <property type="term" value="C:membrane"/>
    <property type="evidence" value="ECO:0007669"/>
    <property type="project" value="InterPro"/>
</dbReference>
<dbReference type="Gene3D" id="2.40.160.10">
    <property type="entry name" value="Porin"/>
    <property type="match status" value="1"/>
</dbReference>
<proteinExistence type="predicted"/>
<dbReference type="RefSeq" id="WP_078256504.1">
    <property type="nucleotide sequence ID" value="NZ_MUXT01000009.1"/>
</dbReference>
<feature type="signal peptide" evidence="1">
    <location>
        <begin position="1"/>
        <end position="24"/>
    </location>
</feature>
<evidence type="ECO:0000313" key="2">
    <source>
        <dbReference type="EMBL" id="OOR82869.1"/>
    </source>
</evidence>
<feature type="chain" id="PRO_5012323258" evidence="1">
    <location>
        <begin position="25"/>
        <end position="404"/>
    </location>
</feature>
<evidence type="ECO:0000256" key="1">
    <source>
        <dbReference type="SAM" id="SignalP"/>
    </source>
</evidence>
<name>A0A1S9ZH71_9GAMM</name>
<reference evidence="2 3" key="1">
    <citation type="submission" date="2017-02" db="EMBL/GenBank/DDBJ databases">
        <title>Draft genome sequence of Moraxella canis CCUG 8415A type strain.</title>
        <authorList>
            <person name="Engstrom-Jakobsson H."/>
            <person name="Salva-Serra F."/>
            <person name="Thorell K."/>
            <person name="Gonzales-Siles L."/>
            <person name="Karlsson R."/>
            <person name="Boulund F."/>
            <person name="Engstrand L."/>
            <person name="Moore E."/>
        </authorList>
    </citation>
    <scope>NUCLEOTIDE SEQUENCE [LARGE SCALE GENOMIC DNA]</scope>
    <source>
        <strain evidence="2 3">CCUG 8415A</strain>
    </source>
</reference>
<keyword evidence="1" id="KW-0732">Signal</keyword>
<gene>
    <name evidence="2" type="ORF">B0180_08270</name>
</gene>
<dbReference type="InterPro" id="IPR023614">
    <property type="entry name" value="Porin_dom_sf"/>
</dbReference>